<protein>
    <recommendedName>
        <fullName evidence="2">Recombinase zinc beta ribbon domain-containing protein</fullName>
    </recommendedName>
</protein>
<dbReference type="InterPro" id="IPR025827">
    <property type="entry name" value="Zn_ribbon_recom_dom"/>
</dbReference>
<organism evidence="3 4">
    <name type="scientific">Mesorhizobium atlanticum</name>
    <dbReference type="NCBI Taxonomy" id="2233532"/>
    <lineage>
        <taxon>Bacteria</taxon>
        <taxon>Pseudomonadati</taxon>
        <taxon>Pseudomonadota</taxon>
        <taxon>Alphaproteobacteria</taxon>
        <taxon>Hyphomicrobiales</taxon>
        <taxon>Phyllobacteriaceae</taxon>
        <taxon>Mesorhizobium</taxon>
    </lineage>
</organism>
<reference evidence="4" key="1">
    <citation type="submission" date="2018-06" db="EMBL/GenBank/DDBJ databases">
        <authorList>
            <person name="Helene L.C."/>
            <person name="Dall'Agnol R."/>
            <person name="Delamuta J.R."/>
            <person name="Hungria M."/>
        </authorList>
    </citation>
    <scope>NUCLEOTIDE SEQUENCE [LARGE SCALE GENOMIC DNA]</scope>
    <source>
        <strain evidence="4">CNPSo 3140</strain>
    </source>
</reference>
<dbReference type="RefSeq" id="WP_112131454.1">
    <property type="nucleotide sequence ID" value="NZ_QMBQ01000019.1"/>
</dbReference>
<comment type="caution">
    <text evidence="3">The sequence shown here is derived from an EMBL/GenBank/DDBJ whole genome shotgun (WGS) entry which is preliminary data.</text>
</comment>
<gene>
    <name evidence="3" type="ORF">DPM35_31905</name>
</gene>
<keyword evidence="4" id="KW-1185">Reference proteome</keyword>
<sequence>MLLQPNGVRLGSAFSKESSPDPPPAQRISYDNSKWSPRRTGSGHWLLRGLVKCGHCGISVSWHKMRGRNGTFHYYYYCRNHDPLRAKGESAPMPGA</sequence>
<evidence type="ECO:0000313" key="3">
    <source>
        <dbReference type="EMBL" id="RAZ70789.1"/>
    </source>
</evidence>
<evidence type="ECO:0000313" key="4">
    <source>
        <dbReference type="Proteomes" id="UP000251956"/>
    </source>
</evidence>
<dbReference type="AlphaFoldDB" id="A0A330GDM9"/>
<dbReference type="Pfam" id="PF13408">
    <property type="entry name" value="Zn_ribbon_recom"/>
    <property type="match status" value="1"/>
</dbReference>
<reference evidence="3 4" key="2">
    <citation type="submission" date="2018-07" db="EMBL/GenBank/DDBJ databases">
        <title>Diversity of Mesorhizobium strains in Brazil.</title>
        <authorList>
            <person name="Helene L.C.F."/>
            <person name="Dall'Agnol R."/>
            <person name="Delamuta J.R.M."/>
            <person name="Hungria M."/>
        </authorList>
    </citation>
    <scope>NUCLEOTIDE SEQUENCE [LARGE SCALE GENOMIC DNA]</scope>
    <source>
        <strain evidence="3 4">CNPSo 3140</strain>
    </source>
</reference>
<proteinExistence type="predicted"/>
<evidence type="ECO:0000259" key="2">
    <source>
        <dbReference type="Pfam" id="PF13408"/>
    </source>
</evidence>
<evidence type="ECO:0000256" key="1">
    <source>
        <dbReference type="SAM" id="MobiDB-lite"/>
    </source>
</evidence>
<accession>A0A330GDM9</accession>
<dbReference type="Proteomes" id="UP000251956">
    <property type="component" value="Unassembled WGS sequence"/>
</dbReference>
<name>A0A330GDM9_9HYPH</name>
<feature type="region of interest" description="Disordered" evidence="1">
    <location>
        <begin position="1"/>
        <end position="39"/>
    </location>
</feature>
<feature type="domain" description="Recombinase zinc beta ribbon" evidence="2">
    <location>
        <begin position="46"/>
        <end position="82"/>
    </location>
</feature>
<dbReference type="EMBL" id="QMBQ01000019">
    <property type="protein sequence ID" value="RAZ70789.1"/>
    <property type="molecule type" value="Genomic_DNA"/>
</dbReference>
<dbReference type="OrthoDB" id="4500247at2"/>